<evidence type="ECO:0000259" key="1">
    <source>
        <dbReference type="PROSITE" id="PS50042"/>
    </source>
</evidence>
<dbReference type="InterPro" id="IPR018490">
    <property type="entry name" value="cNMP-bd_dom_sf"/>
</dbReference>
<dbReference type="Gene3D" id="2.60.120.10">
    <property type="entry name" value="Jelly Rolls"/>
    <property type="match status" value="1"/>
</dbReference>
<proteinExistence type="predicted"/>
<dbReference type="AlphaFoldDB" id="A0A518BAG3"/>
<feature type="domain" description="Cyclic nucleotide-binding" evidence="1">
    <location>
        <begin position="8"/>
        <end position="103"/>
    </location>
</feature>
<gene>
    <name evidence="2" type="ORF">Pan216_48520</name>
</gene>
<dbReference type="EMBL" id="CP036279">
    <property type="protein sequence ID" value="QDU63971.1"/>
    <property type="molecule type" value="Genomic_DNA"/>
</dbReference>
<evidence type="ECO:0000313" key="3">
    <source>
        <dbReference type="Proteomes" id="UP000317093"/>
    </source>
</evidence>
<protein>
    <submittedName>
        <fullName evidence="2">DNA-binding transcriptional dual regulator Crp</fullName>
    </submittedName>
</protein>
<dbReference type="PANTHER" id="PTHR24567:SF74">
    <property type="entry name" value="HTH-TYPE TRANSCRIPTIONAL REGULATOR ARCR"/>
    <property type="match status" value="1"/>
</dbReference>
<name>A0A518BAG3_9BACT</name>
<dbReference type="CDD" id="cd00038">
    <property type="entry name" value="CAP_ED"/>
    <property type="match status" value="1"/>
</dbReference>
<dbReference type="InterPro" id="IPR050397">
    <property type="entry name" value="Env_Response_Regulators"/>
</dbReference>
<keyword evidence="2" id="KW-0238">DNA-binding</keyword>
<dbReference type="GO" id="GO:0005829">
    <property type="term" value="C:cytosol"/>
    <property type="evidence" value="ECO:0007669"/>
    <property type="project" value="TreeGrafter"/>
</dbReference>
<dbReference type="OrthoDB" id="9798104at2"/>
<dbReference type="PROSITE" id="PS50042">
    <property type="entry name" value="CNMP_BINDING_3"/>
    <property type="match status" value="1"/>
</dbReference>
<accession>A0A518BAG3</accession>
<dbReference type="GO" id="GO:0003700">
    <property type="term" value="F:DNA-binding transcription factor activity"/>
    <property type="evidence" value="ECO:0007669"/>
    <property type="project" value="TreeGrafter"/>
</dbReference>
<dbReference type="KEGG" id="knv:Pan216_48520"/>
<evidence type="ECO:0000313" key="2">
    <source>
        <dbReference type="EMBL" id="QDU63971.1"/>
    </source>
</evidence>
<dbReference type="InterPro" id="IPR000595">
    <property type="entry name" value="cNMP-bd_dom"/>
</dbReference>
<dbReference type="Proteomes" id="UP000317093">
    <property type="component" value="Chromosome"/>
</dbReference>
<dbReference type="InterPro" id="IPR014710">
    <property type="entry name" value="RmlC-like_jellyroll"/>
</dbReference>
<dbReference type="Pfam" id="PF00027">
    <property type="entry name" value="cNMP_binding"/>
    <property type="match status" value="1"/>
</dbReference>
<keyword evidence="3" id="KW-1185">Reference proteome</keyword>
<dbReference type="PANTHER" id="PTHR24567">
    <property type="entry name" value="CRP FAMILY TRANSCRIPTIONAL REGULATORY PROTEIN"/>
    <property type="match status" value="1"/>
</dbReference>
<dbReference type="RefSeq" id="WP_145261836.1">
    <property type="nucleotide sequence ID" value="NZ_CP036279.1"/>
</dbReference>
<sequence>MMRNALLVLGQLSDEDFEWLLESGAKRRLSPNEVLIHEGRSIEGLSIIVEGELAVTHSDDREVARLGPGEFVGEISFVDQRPPLASVRSVRHATLLEIPRQALSDKLAYDHVFAARFYRALAMLLADRLRHTVRRMSVTNSDTPAGVDDIDSAVLERLHVAGALFERLRDNVLERPS</sequence>
<organism evidence="2 3">
    <name type="scientific">Kolteria novifilia</name>
    <dbReference type="NCBI Taxonomy" id="2527975"/>
    <lineage>
        <taxon>Bacteria</taxon>
        <taxon>Pseudomonadati</taxon>
        <taxon>Planctomycetota</taxon>
        <taxon>Planctomycetia</taxon>
        <taxon>Kolteriales</taxon>
        <taxon>Kolteriaceae</taxon>
        <taxon>Kolteria</taxon>
    </lineage>
</organism>
<dbReference type="SUPFAM" id="SSF51206">
    <property type="entry name" value="cAMP-binding domain-like"/>
    <property type="match status" value="1"/>
</dbReference>
<dbReference type="SMART" id="SM00100">
    <property type="entry name" value="cNMP"/>
    <property type="match status" value="1"/>
</dbReference>
<reference evidence="2 3" key="1">
    <citation type="submission" date="2019-02" db="EMBL/GenBank/DDBJ databases">
        <title>Deep-cultivation of Planctomycetes and their phenomic and genomic characterization uncovers novel biology.</title>
        <authorList>
            <person name="Wiegand S."/>
            <person name="Jogler M."/>
            <person name="Boedeker C."/>
            <person name="Pinto D."/>
            <person name="Vollmers J."/>
            <person name="Rivas-Marin E."/>
            <person name="Kohn T."/>
            <person name="Peeters S.H."/>
            <person name="Heuer A."/>
            <person name="Rast P."/>
            <person name="Oberbeckmann S."/>
            <person name="Bunk B."/>
            <person name="Jeske O."/>
            <person name="Meyerdierks A."/>
            <person name="Storesund J.E."/>
            <person name="Kallscheuer N."/>
            <person name="Luecker S."/>
            <person name="Lage O.M."/>
            <person name="Pohl T."/>
            <person name="Merkel B.J."/>
            <person name="Hornburger P."/>
            <person name="Mueller R.-W."/>
            <person name="Bruemmer F."/>
            <person name="Labrenz M."/>
            <person name="Spormann A.M."/>
            <person name="Op den Camp H."/>
            <person name="Overmann J."/>
            <person name="Amann R."/>
            <person name="Jetten M.S.M."/>
            <person name="Mascher T."/>
            <person name="Medema M.H."/>
            <person name="Devos D.P."/>
            <person name="Kaster A.-K."/>
            <person name="Ovreas L."/>
            <person name="Rohde M."/>
            <person name="Galperin M.Y."/>
            <person name="Jogler C."/>
        </authorList>
    </citation>
    <scope>NUCLEOTIDE SEQUENCE [LARGE SCALE GENOMIC DNA]</scope>
    <source>
        <strain evidence="2 3">Pan216</strain>
    </source>
</reference>
<dbReference type="GO" id="GO:0003677">
    <property type="term" value="F:DNA binding"/>
    <property type="evidence" value="ECO:0007669"/>
    <property type="project" value="UniProtKB-KW"/>
</dbReference>